<dbReference type="Proteomes" id="UP001341444">
    <property type="component" value="Unassembled WGS sequence"/>
</dbReference>
<dbReference type="PIRSF" id="PIRSF029895">
    <property type="entry name" value="SpoIV"/>
    <property type="match status" value="1"/>
</dbReference>
<comment type="caution">
    <text evidence="2">The sequence shown here is derived from an EMBL/GenBank/DDBJ whole genome shotgun (WGS) entry which is preliminary data.</text>
</comment>
<feature type="transmembrane region" description="Helical" evidence="1">
    <location>
        <begin position="91"/>
        <end position="112"/>
    </location>
</feature>
<dbReference type="Pfam" id="PF06898">
    <property type="entry name" value="YqfD"/>
    <property type="match status" value="1"/>
</dbReference>
<evidence type="ECO:0000313" key="3">
    <source>
        <dbReference type="Proteomes" id="UP001341444"/>
    </source>
</evidence>
<dbReference type="RefSeq" id="WP_066262089.1">
    <property type="nucleotide sequence ID" value="NZ_JARMAB010000030.1"/>
</dbReference>
<evidence type="ECO:0000256" key="1">
    <source>
        <dbReference type="SAM" id="Phobius"/>
    </source>
</evidence>
<keyword evidence="1" id="KW-0812">Transmembrane</keyword>
<reference evidence="2 3" key="1">
    <citation type="submission" date="2023-03" db="EMBL/GenBank/DDBJ databases">
        <title>Bacillus Genome Sequencing.</title>
        <authorList>
            <person name="Dunlap C."/>
        </authorList>
    </citation>
    <scope>NUCLEOTIDE SEQUENCE [LARGE SCALE GENOMIC DNA]</scope>
    <source>
        <strain evidence="2 3">B-23453</strain>
    </source>
</reference>
<sequence>MKNHWVTFLGGTVQVLVEGKGVERFINQLTRSDLVIWNVKRQGTSAITFFIRLNDIHQLRHHVKKYECRVSFLRGQGAPFLWKRILKNGGFLAGLILFFIIITILSNVVWGIQIKGASPKTEYQIRKELTRMGIHVGELQFFINDVETIQHDLTNRISNITWVGVELRGTTFHFQVVEKTTPKPPKPLAPQHLVANQKAVITDMFVQSGKPVVKLHQFVKKGQLLVSGLVGSEDKPVAVAATGEVMGKIWYQSTVEMPMKSDFQVYTGKEERKHAIEIGSLRIPFWGFGKIKYAKYDEEKESYPVKFLGWQLPLKYVEITAREKQMVAREYTKEEAVKAAESLARNDLKAKIPKDAKIVDEYTLHEKVENGKVKLALYFQVIENIAQAKPIIQGDKE</sequence>
<evidence type="ECO:0000313" key="2">
    <source>
        <dbReference type="EMBL" id="MED1205092.1"/>
    </source>
</evidence>
<keyword evidence="1" id="KW-0472">Membrane</keyword>
<keyword evidence="3" id="KW-1185">Reference proteome</keyword>
<dbReference type="NCBIfam" id="TIGR02876">
    <property type="entry name" value="spore_yqfD"/>
    <property type="match status" value="1"/>
</dbReference>
<accession>A0ABU6MK80</accession>
<organism evidence="2 3">
    <name type="scientific">Heyndrickxia acidicola</name>
    <dbReference type="NCBI Taxonomy" id="209389"/>
    <lineage>
        <taxon>Bacteria</taxon>
        <taxon>Bacillati</taxon>
        <taxon>Bacillota</taxon>
        <taxon>Bacilli</taxon>
        <taxon>Bacillales</taxon>
        <taxon>Bacillaceae</taxon>
        <taxon>Heyndrickxia</taxon>
    </lineage>
</organism>
<gene>
    <name evidence="2" type="primary">yqfD</name>
    <name evidence="2" type="ORF">P4T90_18755</name>
</gene>
<dbReference type="EMBL" id="JARMAB010000030">
    <property type="protein sequence ID" value="MED1205092.1"/>
    <property type="molecule type" value="Genomic_DNA"/>
</dbReference>
<proteinExistence type="predicted"/>
<protein>
    <submittedName>
        <fullName evidence="2">Sporulation protein YqfD</fullName>
    </submittedName>
</protein>
<keyword evidence="1" id="KW-1133">Transmembrane helix</keyword>
<dbReference type="InterPro" id="IPR010690">
    <property type="entry name" value="YqfD"/>
</dbReference>
<name>A0ABU6MK80_9BACI</name>